<evidence type="ECO:0000256" key="1">
    <source>
        <dbReference type="ARBA" id="ARBA00023125"/>
    </source>
</evidence>
<accession>A0A1C4E527</accession>
<reference evidence="3 4" key="1">
    <citation type="submission" date="2016-08" db="EMBL/GenBank/DDBJ databases">
        <authorList>
            <person name="Seilhamer J.J."/>
        </authorList>
    </citation>
    <scope>NUCLEOTIDE SEQUENCE [LARGE SCALE GENOMIC DNA]</scope>
    <source>
        <strain evidence="3 4">IEBC_T61001</strain>
    </source>
</reference>
<dbReference type="EMBL" id="FMBI01000030">
    <property type="protein sequence ID" value="SCC38723.1"/>
    <property type="molecule type" value="Genomic_DNA"/>
</dbReference>
<keyword evidence="1" id="KW-0238">DNA-binding</keyword>
<dbReference type="AlphaFoldDB" id="A0A1C4E527"/>
<evidence type="ECO:0000313" key="4">
    <source>
        <dbReference type="Proteomes" id="UP000195991"/>
    </source>
</evidence>
<organism evidence="3 4">
    <name type="scientific">Bacillus thuringiensis</name>
    <dbReference type="NCBI Taxonomy" id="1428"/>
    <lineage>
        <taxon>Bacteria</taxon>
        <taxon>Bacillati</taxon>
        <taxon>Bacillota</taxon>
        <taxon>Bacilli</taxon>
        <taxon>Bacillales</taxon>
        <taxon>Bacillaceae</taxon>
        <taxon>Bacillus</taxon>
        <taxon>Bacillus cereus group</taxon>
    </lineage>
</organism>
<evidence type="ECO:0000259" key="2">
    <source>
        <dbReference type="Pfam" id="PF07282"/>
    </source>
</evidence>
<dbReference type="Proteomes" id="UP000195991">
    <property type="component" value="Unassembled WGS sequence"/>
</dbReference>
<feature type="domain" description="Cas12f1-like TNB" evidence="2">
    <location>
        <begin position="48"/>
        <end position="83"/>
    </location>
</feature>
<dbReference type="InterPro" id="IPR010095">
    <property type="entry name" value="Cas12f1-like_TNB"/>
</dbReference>
<evidence type="ECO:0000313" key="3">
    <source>
        <dbReference type="EMBL" id="SCC38723.1"/>
    </source>
</evidence>
<name>A0A1C4E527_BACTU</name>
<gene>
    <name evidence="3" type="ORF">BTT61001_02902</name>
</gene>
<sequence length="93" mass="10878">MKNSTKDYLDKVSTEIIKNHDVIGIEDLYISNMLKNCKLAKAISEVSWSQLRTMLQYKAKWYGKQVIVVSKTFAYSQLCSYRNKDVKNLYLCK</sequence>
<proteinExistence type="predicted"/>
<protein>
    <submittedName>
        <fullName evidence="3">IS605 OrfB family transposase</fullName>
    </submittedName>
</protein>
<dbReference type="NCBIfam" id="TIGR01766">
    <property type="entry name" value="IS200/IS605 family accessory protein TnpB-like domain"/>
    <property type="match status" value="1"/>
</dbReference>
<dbReference type="GO" id="GO:0003677">
    <property type="term" value="F:DNA binding"/>
    <property type="evidence" value="ECO:0007669"/>
    <property type="project" value="UniProtKB-KW"/>
</dbReference>
<dbReference type="Pfam" id="PF07282">
    <property type="entry name" value="Cas12f1-like_TNB"/>
    <property type="match status" value="1"/>
</dbReference>